<keyword evidence="1" id="KW-0812">Transmembrane</keyword>
<accession>A0A7V8FI08</accession>
<keyword evidence="1" id="KW-0472">Membrane</keyword>
<feature type="transmembrane region" description="Helical" evidence="1">
    <location>
        <begin position="34"/>
        <end position="51"/>
    </location>
</feature>
<evidence type="ECO:0000313" key="3">
    <source>
        <dbReference type="Proteomes" id="UP000487117"/>
    </source>
</evidence>
<organism evidence="2 3">
    <name type="scientific">Stenotrophomonas maltophilia</name>
    <name type="common">Pseudomonas maltophilia</name>
    <name type="synonym">Xanthomonas maltophilia</name>
    <dbReference type="NCBI Taxonomy" id="40324"/>
    <lineage>
        <taxon>Bacteria</taxon>
        <taxon>Pseudomonadati</taxon>
        <taxon>Pseudomonadota</taxon>
        <taxon>Gammaproteobacteria</taxon>
        <taxon>Lysobacterales</taxon>
        <taxon>Lysobacteraceae</taxon>
        <taxon>Stenotrophomonas</taxon>
        <taxon>Stenotrophomonas maltophilia group</taxon>
    </lineage>
</organism>
<sequence length="261" mass="28236">MSATKLAALLSVLALGILIGATCAAIWTARTLPLIAFAMGALLLWLIYLAYSAIRDAGQPRVPTHVRRPADDLQYATAGPAGSTDEVHMFHLKNNPAAVSNVNLRIEKHGDERHLAVDLSITTSTSNLVLDHFDKELRKALFRKAGKGEQQSLPTIAEVLTEIKIPSLEPIKVGHEFKGFELQIDGELDSTQPIFLVDVKLKKFVIAPKEGGSVELSFKASASVTPDEVAELTEALIRENVVLSLQPGQAEETTQQDDLAA</sequence>
<evidence type="ECO:0008006" key="4">
    <source>
        <dbReference type="Google" id="ProtNLM"/>
    </source>
</evidence>
<dbReference type="Proteomes" id="UP000487117">
    <property type="component" value="Unassembled WGS sequence"/>
</dbReference>
<keyword evidence="1" id="KW-1133">Transmembrane helix</keyword>
<evidence type="ECO:0000256" key="1">
    <source>
        <dbReference type="SAM" id="Phobius"/>
    </source>
</evidence>
<comment type="caution">
    <text evidence="2">The sequence shown here is derived from an EMBL/GenBank/DDBJ whole genome shotgun (WGS) entry which is preliminary data.</text>
</comment>
<dbReference type="AlphaFoldDB" id="A0A7V8FI08"/>
<reference evidence="3" key="1">
    <citation type="journal article" date="2020" name="MBio">
        <title>Horizontal gene transfer to a defensive symbiont with a reduced genome amongst a multipartite beetle microbiome.</title>
        <authorList>
            <person name="Waterworth S.C."/>
            <person name="Florez L.V."/>
            <person name="Rees E.R."/>
            <person name="Hertweck C."/>
            <person name="Kaltenpoth M."/>
            <person name="Kwan J.C."/>
        </authorList>
    </citation>
    <scope>NUCLEOTIDE SEQUENCE [LARGE SCALE GENOMIC DNA]</scope>
</reference>
<dbReference type="EMBL" id="WNDS01000002">
    <property type="protein sequence ID" value="KAF1016220.1"/>
    <property type="molecule type" value="Genomic_DNA"/>
</dbReference>
<protein>
    <recommendedName>
        <fullName evidence="4">Transmembrane protein</fullName>
    </recommendedName>
</protein>
<gene>
    <name evidence="2" type="ORF">GAK31_01709</name>
</gene>
<name>A0A7V8FI08_STEMA</name>
<proteinExistence type="predicted"/>
<evidence type="ECO:0000313" key="2">
    <source>
        <dbReference type="EMBL" id="KAF1016220.1"/>
    </source>
</evidence>